<dbReference type="RefSeq" id="WP_116764413.1">
    <property type="nucleotide sequence ID" value="NZ_QCZH01000023.1"/>
</dbReference>
<evidence type="ECO:0000313" key="3">
    <source>
        <dbReference type="Proteomes" id="UP000245618"/>
    </source>
</evidence>
<comment type="caution">
    <text evidence="2">The sequence shown here is derived from an EMBL/GenBank/DDBJ whole genome shotgun (WGS) entry which is preliminary data.</text>
</comment>
<sequence>MKVKLLLALFLLVHQFSFSQTEKLLKGVVSSDNFLLQNVDVINKTSRKSTKTNDKGEFLIAVTANDSLLFYSKDFNLKRLKVSPKEIELNNLQVVMFKKAEELDEVIVAKKQNLKLSENKKYEQNKLDQYSTEKFDNREGHQVMREGTFVNGLNFVTIGKKLLDLFSKEKEPKKVTPEIEFAVLAKNTCDQKFYLETLKLKPEEIDLFLQFCDADPKSKILISSSNELSMMDFLRTKNIEFQKLISLQN</sequence>
<organism evidence="2 3">
    <name type="scientific">Flavobacterium laiguense</name>
    <dbReference type="NCBI Taxonomy" id="2169409"/>
    <lineage>
        <taxon>Bacteria</taxon>
        <taxon>Pseudomonadati</taxon>
        <taxon>Bacteroidota</taxon>
        <taxon>Flavobacteriia</taxon>
        <taxon>Flavobacteriales</taxon>
        <taxon>Flavobacteriaceae</taxon>
        <taxon>Flavobacterium</taxon>
    </lineage>
</organism>
<evidence type="ECO:0000256" key="1">
    <source>
        <dbReference type="SAM" id="SignalP"/>
    </source>
</evidence>
<dbReference type="EMBL" id="QCZH01000023">
    <property type="protein sequence ID" value="PWA07023.1"/>
    <property type="molecule type" value="Genomic_DNA"/>
</dbReference>
<keyword evidence="1" id="KW-0732">Signal</keyword>
<reference evidence="2 3" key="1">
    <citation type="submission" date="2018-04" db="EMBL/GenBank/DDBJ databases">
        <title>Flavobacterium sp. nov., isolated from glacier ice.</title>
        <authorList>
            <person name="Liu Q."/>
            <person name="Xin Y.-H."/>
        </authorList>
    </citation>
    <scope>NUCLEOTIDE SEQUENCE [LARGE SCALE GENOMIC DNA]</scope>
    <source>
        <strain evidence="2 3">LB2P30</strain>
    </source>
</reference>
<protein>
    <recommendedName>
        <fullName evidence="4">Carboxypeptidase-like regulatory domain-containing protein</fullName>
    </recommendedName>
</protein>
<name>A0A2U1JQ55_9FLAO</name>
<dbReference type="Proteomes" id="UP000245618">
    <property type="component" value="Unassembled WGS sequence"/>
</dbReference>
<feature type="chain" id="PRO_5015501596" description="Carboxypeptidase-like regulatory domain-containing protein" evidence="1">
    <location>
        <begin position="20"/>
        <end position="249"/>
    </location>
</feature>
<dbReference type="OrthoDB" id="1431099at2"/>
<proteinExistence type="predicted"/>
<evidence type="ECO:0008006" key="4">
    <source>
        <dbReference type="Google" id="ProtNLM"/>
    </source>
</evidence>
<dbReference type="AlphaFoldDB" id="A0A2U1JQ55"/>
<evidence type="ECO:0000313" key="2">
    <source>
        <dbReference type="EMBL" id="PWA07023.1"/>
    </source>
</evidence>
<keyword evidence="3" id="KW-1185">Reference proteome</keyword>
<gene>
    <name evidence="2" type="ORF">DB891_15085</name>
</gene>
<feature type="signal peptide" evidence="1">
    <location>
        <begin position="1"/>
        <end position="19"/>
    </location>
</feature>
<accession>A0A2U1JQ55</accession>